<sequence length="185" mass="20494">MKVLTKGLLTAFVLLCFQSAFAQPTAGSAEFRSKFLENINHVRETGCNCGTTFMPPAPALVWNNELETAAMGHAKDMAHKNYFSHTSKDGRTMDKRIIAAGFGYKGYKSFAIGENIAQGQMSITEVMDGWFNSPGHCKNLMNPAFKEIGVALYNTYWVQDFGGRESFTAEQQQMLKSGKAKLIEN</sequence>
<dbReference type="KEGG" id="muc:MuYL_2027"/>
<dbReference type="InterPro" id="IPR035940">
    <property type="entry name" value="CAP_sf"/>
</dbReference>
<dbReference type="AlphaFoldDB" id="A0A223NVK7"/>
<evidence type="ECO:0000313" key="4">
    <source>
        <dbReference type="Proteomes" id="UP000215002"/>
    </source>
</evidence>
<evidence type="ECO:0000256" key="1">
    <source>
        <dbReference type="SAM" id="SignalP"/>
    </source>
</evidence>
<gene>
    <name evidence="3" type="ORF">MuYL_2027</name>
</gene>
<protein>
    <recommendedName>
        <fullName evidence="2">SCP domain-containing protein</fullName>
    </recommendedName>
</protein>
<keyword evidence="4" id="KW-1185">Reference proteome</keyword>
<dbReference type="SUPFAM" id="SSF55797">
    <property type="entry name" value="PR-1-like"/>
    <property type="match status" value="1"/>
</dbReference>
<dbReference type="PANTHER" id="PTHR31157">
    <property type="entry name" value="SCP DOMAIN-CONTAINING PROTEIN"/>
    <property type="match status" value="1"/>
</dbReference>
<dbReference type="PANTHER" id="PTHR31157:SF1">
    <property type="entry name" value="SCP DOMAIN-CONTAINING PROTEIN"/>
    <property type="match status" value="1"/>
</dbReference>
<dbReference type="OrthoDB" id="982527at2"/>
<accession>A0A223NVK7</accession>
<dbReference type="Gene3D" id="3.40.33.10">
    <property type="entry name" value="CAP"/>
    <property type="match status" value="1"/>
</dbReference>
<keyword evidence="1" id="KW-0732">Signal</keyword>
<evidence type="ECO:0000259" key="2">
    <source>
        <dbReference type="Pfam" id="PF00188"/>
    </source>
</evidence>
<dbReference type="InterPro" id="IPR014044">
    <property type="entry name" value="CAP_dom"/>
</dbReference>
<dbReference type="Pfam" id="PF00188">
    <property type="entry name" value="CAP"/>
    <property type="match status" value="1"/>
</dbReference>
<evidence type="ECO:0000313" key="3">
    <source>
        <dbReference type="EMBL" id="ASU33919.1"/>
    </source>
</evidence>
<proteinExistence type="predicted"/>
<dbReference type="EMBL" id="CP022743">
    <property type="protein sequence ID" value="ASU33919.1"/>
    <property type="molecule type" value="Genomic_DNA"/>
</dbReference>
<reference evidence="3 4" key="1">
    <citation type="submission" date="2017-08" db="EMBL/GenBank/DDBJ databases">
        <title>Complete genome sequence of Mucilaginibacter sp. strain BJC16-A31.</title>
        <authorList>
            <consortium name="Henan University of Science and Technology"/>
            <person name="You X."/>
        </authorList>
    </citation>
    <scope>NUCLEOTIDE SEQUENCE [LARGE SCALE GENOMIC DNA]</scope>
    <source>
        <strain evidence="3 4">BJC16-A31</strain>
    </source>
</reference>
<dbReference type="RefSeq" id="WP_094570332.1">
    <property type="nucleotide sequence ID" value="NZ_CP022743.1"/>
</dbReference>
<feature type="signal peptide" evidence="1">
    <location>
        <begin position="1"/>
        <end position="22"/>
    </location>
</feature>
<name>A0A223NVK7_9SPHI</name>
<feature type="chain" id="PRO_5012058728" description="SCP domain-containing protein" evidence="1">
    <location>
        <begin position="23"/>
        <end position="185"/>
    </location>
</feature>
<feature type="domain" description="SCP" evidence="2">
    <location>
        <begin position="56"/>
        <end position="161"/>
    </location>
</feature>
<organism evidence="3 4">
    <name type="scientific">Mucilaginibacter xinganensis</name>
    <dbReference type="NCBI Taxonomy" id="1234841"/>
    <lineage>
        <taxon>Bacteria</taxon>
        <taxon>Pseudomonadati</taxon>
        <taxon>Bacteroidota</taxon>
        <taxon>Sphingobacteriia</taxon>
        <taxon>Sphingobacteriales</taxon>
        <taxon>Sphingobacteriaceae</taxon>
        <taxon>Mucilaginibacter</taxon>
    </lineage>
</organism>
<dbReference type="Proteomes" id="UP000215002">
    <property type="component" value="Chromosome"/>
</dbReference>
<dbReference type="CDD" id="cd05379">
    <property type="entry name" value="CAP_bacterial"/>
    <property type="match status" value="1"/>
</dbReference>